<sequence>MTPGESSRVVNSPYQNPFVIARSES</sequence>
<dbReference type="Proteomes" id="UP000018144">
    <property type="component" value="Unassembled WGS sequence"/>
</dbReference>
<accession>U4L3I4</accession>
<feature type="compositionally biased region" description="Polar residues" evidence="1">
    <location>
        <begin position="1"/>
        <end position="15"/>
    </location>
</feature>
<evidence type="ECO:0000313" key="3">
    <source>
        <dbReference type="Proteomes" id="UP000018144"/>
    </source>
</evidence>
<dbReference type="AlphaFoldDB" id="U4L3I4"/>
<evidence type="ECO:0000313" key="2">
    <source>
        <dbReference type="EMBL" id="CCX10591.1"/>
    </source>
</evidence>
<organism evidence="2 3">
    <name type="scientific">Pyronema omphalodes (strain CBS 100304)</name>
    <name type="common">Pyronema confluens</name>
    <dbReference type="NCBI Taxonomy" id="1076935"/>
    <lineage>
        <taxon>Eukaryota</taxon>
        <taxon>Fungi</taxon>
        <taxon>Dikarya</taxon>
        <taxon>Ascomycota</taxon>
        <taxon>Pezizomycotina</taxon>
        <taxon>Pezizomycetes</taxon>
        <taxon>Pezizales</taxon>
        <taxon>Pyronemataceae</taxon>
        <taxon>Pyronema</taxon>
    </lineage>
</organism>
<feature type="region of interest" description="Disordered" evidence="1">
    <location>
        <begin position="1"/>
        <end position="25"/>
    </location>
</feature>
<evidence type="ECO:0000256" key="1">
    <source>
        <dbReference type="SAM" id="MobiDB-lite"/>
    </source>
</evidence>
<proteinExistence type="predicted"/>
<keyword evidence="3" id="KW-1185">Reference proteome</keyword>
<reference evidence="2 3" key="1">
    <citation type="journal article" date="2013" name="PLoS Genet.">
        <title>The genome and development-dependent transcriptomes of Pyronema confluens: a window into fungal evolution.</title>
        <authorList>
            <person name="Traeger S."/>
            <person name="Altegoer F."/>
            <person name="Freitag M."/>
            <person name="Gabaldon T."/>
            <person name="Kempken F."/>
            <person name="Kumar A."/>
            <person name="Marcet-Houben M."/>
            <person name="Poggeler S."/>
            <person name="Stajich J.E."/>
            <person name="Nowrousian M."/>
        </authorList>
    </citation>
    <scope>NUCLEOTIDE SEQUENCE [LARGE SCALE GENOMIC DNA]</scope>
    <source>
        <strain evidence="3">CBS 100304</strain>
        <tissue evidence="2">Vegetative mycelium</tissue>
    </source>
</reference>
<protein>
    <submittedName>
        <fullName evidence="2">Uncharacterized protein</fullName>
    </submittedName>
</protein>
<name>U4L3I4_PYROM</name>
<dbReference type="EMBL" id="HF935553">
    <property type="protein sequence ID" value="CCX10591.1"/>
    <property type="molecule type" value="Genomic_DNA"/>
</dbReference>
<gene>
    <name evidence="2" type="ORF">PCON_10185</name>
</gene>